<sequence length="448" mass="52574">MNRFINESDSNSYDDLIEKIKSSKFLIESYKAEIESKSEKDKIADKLSSFSFSDEMLKIIEDYENKNGYLFVGFYESKGSANGLGYVTLNTIQKIKSEKVNKDKISNCFEIDSKSIKQAYDELYPAVQENRIKGYVQSIYSDPFGLLLMSSFQIKILSVVQKNFPIWFFDATGCILKDIPGESKTILFSIVCHDVSRKIIIPLADFFTNILGSRTISNFLSQIKELIERNIEAKVENQYPKIVVLDFTWANINAFLETFNKVSIYQYLVWSKELIINANYNVYNIIPVKIMLCCTHFLKIIVDKVMKNFKNIDNNVIKDFIFCFTLLQNSKTFKEFEDILIDLFYIYNSKFLNVKLVERIKIIEEKILNRQNDCNYFFEEFSINSLKKDSPFTKYRLLGVNLHKENHFIFLIFTDEIFYKADNLSRGDLPQMDTVENWRITNIFYERS</sequence>
<gene>
    <name evidence="1" type="ORF">OXX778_LOCUS4900</name>
</gene>
<name>A0A813QQ49_9BILA</name>
<dbReference type="AlphaFoldDB" id="A0A813QQ49"/>
<dbReference type="EMBL" id="CAJNOC010000509">
    <property type="protein sequence ID" value="CAF0770039.1"/>
    <property type="molecule type" value="Genomic_DNA"/>
</dbReference>
<protein>
    <submittedName>
        <fullName evidence="1">Uncharacterized protein</fullName>
    </submittedName>
</protein>
<evidence type="ECO:0000313" key="1">
    <source>
        <dbReference type="EMBL" id="CAF0770039.1"/>
    </source>
</evidence>
<accession>A0A813QQ49</accession>
<keyword evidence="2" id="KW-1185">Reference proteome</keyword>
<evidence type="ECO:0000313" key="2">
    <source>
        <dbReference type="Proteomes" id="UP000663879"/>
    </source>
</evidence>
<reference evidence="1" key="1">
    <citation type="submission" date="2021-02" db="EMBL/GenBank/DDBJ databases">
        <authorList>
            <person name="Nowell W R."/>
        </authorList>
    </citation>
    <scope>NUCLEOTIDE SEQUENCE</scope>
    <source>
        <strain evidence="1">Ploen Becks lab</strain>
    </source>
</reference>
<proteinExistence type="predicted"/>
<organism evidence="1 2">
    <name type="scientific">Brachionus calyciflorus</name>
    <dbReference type="NCBI Taxonomy" id="104777"/>
    <lineage>
        <taxon>Eukaryota</taxon>
        <taxon>Metazoa</taxon>
        <taxon>Spiralia</taxon>
        <taxon>Gnathifera</taxon>
        <taxon>Rotifera</taxon>
        <taxon>Eurotatoria</taxon>
        <taxon>Monogononta</taxon>
        <taxon>Pseudotrocha</taxon>
        <taxon>Ploima</taxon>
        <taxon>Brachionidae</taxon>
        <taxon>Brachionus</taxon>
    </lineage>
</organism>
<comment type="caution">
    <text evidence="1">The sequence shown here is derived from an EMBL/GenBank/DDBJ whole genome shotgun (WGS) entry which is preliminary data.</text>
</comment>
<dbReference type="OrthoDB" id="6617931at2759"/>
<dbReference type="Proteomes" id="UP000663879">
    <property type="component" value="Unassembled WGS sequence"/>
</dbReference>